<dbReference type="Proteomes" id="UP000689195">
    <property type="component" value="Unassembled WGS sequence"/>
</dbReference>
<evidence type="ECO:0000256" key="2">
    <source>
        <dbReference type="ARBA" id="ARBA00022840"/>
    </source>
</evidence>
<dbReference type="InterPro" id="IPR004217">
    <property type="entry name" value="Tim10-like"/>
</dbReference>
<dbReference type="InterPro" id="IPR019821">
    <property type="entry name" value="Kinesin_motor_CS"/>
</dbReference>
<gene>
    <name evidence="10" type="ORF">PPENT_87.1.T0900138</name>
</gene>
<dbReference type="GO" id="GO:0007018">
    <property type="term" value="P:microtubule-based movement"/>
    <property type="evidence" value="ECO:0007669"/>
    <property type="project" value="InterPro"/>
</dbReference>
<feature type="binding site" evidence="5">
    <location>
        <begin position="83"/>
        <end position="90"/>
    </location>
    <ligand>
        <name>ATP</name>
        <dbReference type="ChEBI" id="CHEBI:30616"/>
    </ligand>
</feature>
<dbReference type="GO" id="GO:0008017">
    <property type="term" value="F:microtubule binding"/>
    <property type="evidence" value="ECO:0007669"/>
    <property type="project" value="InterPro"/>
</dbReference>
<keyword evidence="11" id="KW-1185">Reference proteome</keyword>
<keyword evidence="4 5" id="KW-0505">Motor protein</keyword>
<dbReference type="PANTHER" id="PTHR47968:SF75">
    <property type="entry name" value="CENTROMERE-ASSOCIATED PROTEIN E"/>
    <property type="match status" value="1"/>
</dbReference>
<evidence type="ECO:0000313" key="10">
    <source>
        <dbReference type="EMBL" id="CAD8187975.1"/>
    </source>
</evidence>
<dbReference type="AlphaFoldDB" id="A0A8S1WH07"/>
<evidence type="ECO:0000256" key="3">
    <source>
        <dbReference type="ARBA" id="ARBA00023054"/>
    </source>
</evidence>
<evidence type="ECO:0000256" key="1">
    <source>
        <dbReference type="ARBA" id="ARBA00022741"/>
    </source>
</evidence>
<keyword evidence="2 5" id="KW-0067">ATP-binding</keyword>
<feature type="region of interest" description="Disordered" evidence="8">
    <location>
        <begin position="693"/>
        <end position="756"/>
    </location>
</feature>
<dbReference type="InterPro" id="IPR001752">
    <property type="entry name" value="Kinesin_motor_dom"/>
</dbReference>
<dbReference type="PANTHER" id="PTHR47968">
    <property type="entry name" value="CENTROMERE PROTEIN E"/>
    <property type="match status" value="1"/>
</dbReference>
<evidence type="ECO:0000256" key="4">
    <source>
        <dbReference type="ARBA" id="ARBA00023175"/>
    </source>
</evidence>
<protein>
    <recommendedName>
        <fullName evidence="6">Kinesin-like protein</fullName>
    </recommendedName>
</protein>
<evidence type="ECO:0000259" key="9">
    <source>
        <dbReference type="PROSITE" id="PS50067"/>
    </source>
</evidence>
<name>A0A8S1WH07_9CILI</name>
<evidence type="ECO:0000256" key="8">
    <source>
        <dbReference type="SAM" id="MobiDB-lite"/>
    </source>
</evidence>
<dbReference type="OrthoDB" id="313052at2759"/>
<dbReference type="CDD" id="cd00106">
    <property type="entry name" value="KISc"/>
    <property type="match status" value="1"/>
</dbReference>
<feature type="compositionally biased region" description="Polar residues" evidence="8">
    <location>
        <begin position="722"/>
        <end position="744"/>
    </location>
</feature>
<feature type="domain" description="Kinesin motor" evidence="9">
    <location>
        <begin position="3"/>
        <end position="357"/>
    </location>
</feature>
<evidence type="ECO:0000256" key="5">
    <source>
        <dbReference type="PROSITE-ProRule" id="PRU00283"/>
    </source>
</evidence>
<comment type="similarity">
    <text evidence="5 6">Belongs to the TRAFAC class myosin-kinesin ATPase superfamily. Kinesin family.</text>
</comment>
<feature type="coiled-coil region" evidence="7">
    <location>
        <begin position="396"/>
        <end position="423"/>
    </location>
</feature>
<sequence length="847" mass="98554">MENIQVAVRIRPDPEPSIWAIHDQHIFLNNQMRKPPNGQGRTTFAFDHCFNQDSKNTDIYSKEVKSLVLGSTNGINGTIFLYGQTGSGKTYTMLGKENDEGVLLQSFKDLFTKIEADLNKTYVLRCSYFEIYNEQIFDLLKPSSKLQETLQVNEDQKKEFYVKGLIEQSVSSINEIFDVLKRGEINRHYAQTAMNHNSSRSHAIFRLYVQSITNNFIRQYRREQSQHKFPTLEQLEAENNNQLKGAMVTESVLNFVDLAGSEKVSNHFEDAEIQETNRRVKEGQYINKSLFFLTQVIYLKAEDKGHVPFRNSSLTKILKSSLDGTSRTLIILCINSAALHFDYSISTLRFGMNAKKIETKVLANINYQNDDEALKILLSDYEKKLHDYEKIRVEEKEGFEQQLNQLQNENQQLQNRITNQNAQNFKCIPKLYKEITWADRFKYDLHCSGAGDILVTNQKIKKPPQHDCQGKLVLSALKVSEQNRKTLISNYELVKNQYLQLNEFYNQSRLKIQQQYEQIQFLNVQYNKLYSYTQEMQQQLNFDVKLLNTQELHQMIQFYQSQLLKLQIEQQDREQTNTQDLKNVYNIEQFKLIDSSSQNQIDVQDYQQINLDDIMYANMVEVEMVKENEVDQSIESEEFFKIEYPTYLHHSNNITKPSINETSSQQIVQDLSEINFKTVLQSFISEMDVLQTSNSTHHKNNSTSCNKKQTGKYKTPDKMKKQSTSQTTIRGKQNIEPTRQSFNNIPKPKVRPRPSGNANEELSMLLNNAEMKARDFQHVGQKILTIDKLCYKKCLKNYERAMNVKEEACLKNCLAKVINGIDFLHNLNNKGGLDRAPFKTEGGFWSK</sequence>
<evidence type="ECO:0000256" key="7">
    <source>
        <dbReference type="SAM" id="Coils"/>
    </source>
</evidence>
<keyword evidence="6" id="KW-0493">Microtubule</keyword>
<dbReference type="SMART" id="SM00129">
    <property type="entry name" value="KISc"/>
    <property type="match status" value="1"/>
</dbReference>
<dbReference type="FunFam" id="3.40.850.10:FF:000170">
    <property type="entry name" value="Kinesin-like protein"/>
    <property type="match status" value="1"/>
</dbReference>
<evidence type="ECO:0000313" key="11">
    <source>
        <dbReference type="Proteomes" id="UP000689195"/>
    </source>
</evidence>
<dbReference type="Pfam" id="PF00225">
    <property type="entry name" value="Kinesin"/>
    <property type="match status" value="1"/>
</dbReference>
<comment type="caution">
    <text evidence="10">The sequence shown here is derived from an EMBL/GenBank/DDBJ whole genome shotgun (WGS) entry which is preliminary data.</text>
</comment>
<dbReference type="GO" id="GO:0005874">
    <property type="term" value="C:microtubule"/>
    <property type="evidence" value="ECO:0007669"/>
    <property type="project" value="UniProtKB-KW"/>
</dbReference>
<keyword evidence="3 7" id="KW-0175">Coiled coil</keyword>
<proteinExistence type="inferred from homology"/>
<dbReference type="GO" id="GO:0005524">
    <property type="term" value="F:ATP binding"/>
    <property type="evidence" value="ECO:0007669"/>
    <property type="project" value="UniProtKB-UniRule"/>
</dbReference>
<dbReference type="PROSITE" id="PS50067">
    <property type="entry name" value="KINESIN_MOTOR_2"/>
    <property type="match status" value="1"/>
</dbReference>
<evidence type="ECO:0000256" key="6">
    <source>
        <dbReference type="RuleBase" id="RU000394"/>
    </source>
</evidence>
<dbReference type="Pfam" id="PF02953">
    <property type="entry name" value="zf-Tim10_DDP"/>
    <property type="match status" value="1"/>
</dbReference>
<keyword evidence="1 5" id="KW-0547">Nucleotide-binding</keyword>
<reference evidence="10" key="1">
    <citation type="submission" date="2021-01" db="EMBL/GenBank/DDBJ databases">
        <authorList>
            <consortium name="Genoscope - CEA"/>
            <person name="William W."/>
        </authorList>
    </citation>
    <scope>NUCLEOTIDE SEQUENCE</scope>
</reference>
<dbReference type="EMBL" id="CAJJDO010000090">
    <property type="protein sequence ID" value="CAD8187975.1"/>
    <property type="molecule type" value="Genomic_DNA"/>
</dbReference>
<accession>A0A8S1WH07</accession>
<dbReference type="GO" id="GO:0003777">
    <property type="term" value="F:microtubule motor activity"/>
    <property type="evidence" value="ECO:0007669"/>
    <property type="project" value="InterPro"/>
</dbReference>
<dbReference type="InterPro" id="IPR027640">
    <property type="entry name" value="Kinesin-like_fam"/>
</dbReference>
<organism evidence="10 11">
    <name type="scientific">Paramecium pentaurelia</name>
    <dbReference type="NCBI Taxonomy" id="43138"/>
    <lineage>
        <taxon>Eukaryota</taxon>
        <taxon>Sar</taxon>
        <taxon>Alveolata</taxon>
        <taxon>Ciliophora</taxon>
        <taxon>Intramacronucleata</taxon>
        <taxon>Oligohymenophorea</taxon>
        <taxon>Peniculida</taxon>
        <taxon>Parameciidae</taxon>
        <taxon>Paramecium</taxon>
    </lineage>
</organism>
<dbReference type="PROSITE" id="PS00411">
    <property type="entry name" value="KINESIN_MOTOR_1"/>
    <property type="match status" value="1"/>
</dbReference>